<dbReference type="RefSeq" id="WP_186878706.1">
    <property type="nucleotide sequence ID" value="NZ_JACOPN010000006.1"/>
</dbReference>
<dbReference type="InterPro" id="IPR035905">
    <property type="entry name" value="Barstar-like_sf"/>
</dbReference>
<dbReference type="SUPFAM" id="SSF52038">
    <property type="entry name" value="Barstar-related"/>
    <property type="match status" value="1"/>
</dbReference>
<comment type="caution">
    <text evidence="3">The sequence shown here is derived from an EMBL/GenBank/DDBJ whole genome shotgun (WGS) entry which is preliminary data.</text>
</comment>
<reference evidence="3" key="1">
    <citation type="submission" date="2020-08" db="EMBL/GenBank/DDBJ databases">
        <title>Genome public.</title>
        <authorList>
            <person name="Liu C."/>
            <person name="Sun Q."/>
        </authorList>
    </citation>
    <scope>NUCLEOTIDE SEQUENCE</scope>
    <source>
        <strain evidence="3">BX5</strain>
    </source>
</reference>
<protein>
    <submittedName>
        <fullName evidence="3">Barstar family protein</fullName>
    </submittedName>
</protein>
<evidence type="ECO:0000313" key="4">
    <source>
        <dbReference type="Proteomes" id="UP000602260"/>
    </source>
</evidence>
<evidence type="ECO:0000259" key="2">
    <source>
        <dbReference type="Pfam" id="PF01337"/>
    </source>
</evidence>
<comment type="similarity">
    <text evidence="1">Belongs to the barstar family.</text>
</comment>
<gene>
    <name evidence="3" type="ORF">H8S55_09045</name>
</gene>
<dbReference type="AlphaFoldDB" id="A0A8J6IZK9"/>
<proteinExistence type="inferred from homology"/>
<dbReference type="InterPro" id="IPR000468">
    <property type="entry name" value="Barstar"/>
</dbReference>
<keyword evidence="4" id="KW-1185">Reference proteome</keyword>
<name>A0A8J6IZK9_9FIRM</name>
<dbReference type="Gene3D" id="3.30.370.10">
    <property type="entry name" value="Barstar-like"/>
    <property type="match status" value="1"/>
</dbReference>
<feature type="domain" description="Barstar (barnase inhibitor)" evidence="2">
    <location>
        <begin position="7"/>
        <end position="96"/>
    </location>
</feature>
<accession>A0A8J6IZK9</accession>
<evidence type="ECO:0000256" key="1">
    <source>
        <dbReference type="ARBA" id="ARBA00006845"/>
    </source>
</evidence>
<organism evidence="3 4">
    <name type="scientific">Flintibacter faecis</name>
    <dbReference type="NCBI Taxonomy" id="2763047"/>
    <lineage>
        <taxon>Bacteria</taxon>
        <taxon>Bacillati</taxon>
        <taxon>Bacillota</taxon>
        <taxon>Clostridia</taxon>
        <taxon>Eubacteriales</taxon>
        <taxon>Flintibacter</taxon>
    </lineage>
</organism>
<evidence type="ECO:0000313" key="3">
    <source>
        <dbReference type="EMBL" id="MBC5717463.1"/>
    </source>
</evidence>
<sequence length="114" mass="13461">MNERIAVTLDFTACKYIPELYKEMRTKMEWDDDFGENLSALWDILTGMPYKGDDFTIIRPVRFENIPHGQNDIFTEYVDKLCAIFQRAQDRYGNITATIRYTDSEKNNLSNYLI</sequence>
<dbReference type="Pfam" id="PF01337">
    <property type="entry name" value="Barstar"/>
    <property type="match status" value="1"/>
</dbReference>
<dbReference type="EMBL" id="JACOPN010000006">
    <property type="protein sequence ID" value="MBC5717463.1"/>
    <property type="molecule type" value="Genomic_DNA"/>
</dbReference>
<dbReference type="Proteomes" id="UP000602260">
    <property type="component" value="Unassembled WGS sequence"/>
</dbReference>